<feature type="compositionally biased region" description="Pro residues" evidence="1">
    <location>
        <begin position="227"/>
        <end position="238"/>
    </location>
</feature>
<reference evidence="3" key="1">
    <citation type="journal article" date="2023" name="Mol. Phylogenet. Evol.">
        <title>Genome-scale phylogeny and comparative genomics of the fungal order Sordariales.</title>
        <authorList>
            <person name="Hensen N."/>
            <person name="Bonometti L."/>
            <person name="Westerberg I."/>
            <person name="Brannstrom I.O."/>
            <person name="Guillou S."/>
            <person name="Cros-Aarteil S."/>
            <person name="Calhoun S."/>
            <person name="Haridas S."/>
            <person name="Kuo A."/>
            <person name="Mondo S."/>
            <person name="Pangilinan J."/>
            <person name="Riley R."/>
            <person name="LaButti K."/>
            <person name="Andreopoulos B."/>
            <person name="Lipzen A."/>
            <person name="Chen C."/>
            <person name="Yan M."/>
            <person name="Daum C."/>
            <person name="Ng V."/>
            <person name="Clum A."/>
            <person name="Steindorff A."/>
            <person name="Ohm R.A."/>
            <person name="Martin F."/>
            <person name="Silar P."/>
            <person name="Natvig D.O."/>
            <person name="Lalanne C."/>
            <person name="Gautier V."/>
            <person name="Ament-Velasquez S.L."/>
            <person name="Kruys A."/>
            <person name="Hutchinson M.I."/>
            <person name="Powell A.J."/>
            <person name="Barry K."/>
            <person name="Miller A.N."/>
            <person name="Grigoriev I.V."/>
            <person name="Debuchy R."/>
            <person name="Gladieux P."/>
            <person name="Hiltunen Thoren M."/>
            <person name="Johannesson H."/>
        </authorList>
    </citation>
    <scope>NUCLEOTIDE SEQUENCE</scope>
    <source>
        <strain evidence="3">CBS 731.68</strain>
    </source>
</reference>
<feature type="compositionally biased region" description="Basic and acidic residues" evidence="1">
    <location>
        <begin position="242"/>
        <end position="255"/>
    </location>
</feature>
<accession>A0AAN6TZ57</accession>
<feature type="compositionally biased region" description="Polar residues" evidence="1">
    <location>
        <begin position="124"/>
        <end position="134"/>
    </location>
</feature>
<gene>
    <name evidence="3" type="ORF">N657DRAFT_719044</name>
</gene>
<dbReference type="RefSeq" id="XP_062647188.1">
    <property type="nucleotide sequence ID" value="XM_062797503.1"/>
</dbReference>
<feature type="region of interest" description="Disordered" evidence="1">
    <location>
        <begin position="207"/>
        <end position="317"/>
    </location>
</feature>
<keyword evidence="4" id="KW-1185">Reference proteome</keyword>
<feature type="compositionally biased region" description="Basic and acidic residues" evidence="1">
    <location>
        <begin position="76"/>
        <end position="92"/>
    </location>
</feature>
<protein>
    <recommendedName>
        <fullName evidence="2">Pinin/SDK/MemA protein domain-containing protein</fullName>
    </recommendedName>
</protein>
<evidence type="ECO:0000259" key="2">
    <source>
        <dbReference type="Pfam" id="PF04696"/>
    </source>
</evidence>
<feature type="compositionally biased region" description="Basic and acidic residues" evidence="1">
    <location>
        <begin position="23"/>
        <end position="35"/>
    </location>
</feature>
<feature type="compositionally biased region" description="Basic and acidic residues" evidence="1">
    <location>
        <begin position="135"/>
        <end position="157"/>
    </location>
</feature>
<dbReference type="EMBL" id="MU853229">
    <property type="protein sequence ID" value="KAK4123417.1"/>
    <property type="molecule type" value="Genomic_DNA"/>
</dbReference>
<feature type="compositionally biased region" description="Basic and acidic residues" evidence="1">
    <location>
        <begin position="207"/>
        <end position="221"/>
    </location>
</feature>
<name>A0AAN6TZ57_9PEZI</name>
<evidence type="ECO:0000313" key="4">
    <source>
        <dbReference type="Proteomes" id="UP001302602"/>
    </source>
</evidence>
<reference evidence="3" key="2">
    <citation type="submission" date="2023-05" db="EMBL/GenBank/DDBJ databases">
        <authorList>
            <consortium name="Lawrence Berkeley National Laboratory"/>
            <person name="Steindorff A."/>
            <person name="Hensen N."/>
            <person name="Bonometti L."/>
            <person name="Westerberg I."/>
            <person name="Brannstrom I.O."/>
            <person name="Guillou S."/>
            <person name="Cros-Aarteil S."/>
            <person name="Calhoun S."/>
            <person name="Haridas S."/>
            <person name="Kuo A."/>
            <person name="Mondo S."/>
            <person name="Pangilinan J."/>
            <person name="Riley R."/>
            <person name="Labutti K."/>
            <person name="Andreopoulos B."/>
            <person name="Lipzen A."/>
            <person name="Chen C."/>
            <person name="Yanf M."/>
            <person name="Daum C."/>
            <person name="Ng V."/>
            <person name="Clum A."/>
            <person name="Ohm R."/>
            <person name="Martin F."/>
            <person name="Silar P."/>
            <person name="Natvig D."/>
            <person name="Lalanne C."/>
            <person name="Gautier V."/>
            <person name="Ament-Velasquez S.L."/>
            <person name="Kruys A."/>
            <person name="Hutchinson M.I."/>
            <person name="Powell A.J."/>
            <person name="Barry K."/>
            <person name="Miller A.N."/>
            <person name="Grigoriev I.V."/>
            <person name="Debuchy R."/>
            <person name="Gladieux P."/>
            <person name="Thoren M.H."/>
            <person name="Johannesson H."/>
        </authorList>
    </citation>
    <scope>NUCLEOTIDE SEQUENCE</scope>
    <source>
        <strain evidence="3">CBS 731.68</strain>
    </source>
</reference>
<feature type="domain" description="Pinin/SDK/MemA protein" evidence="2">
    <location>
        <begin position="108"/>
        <end position="179"/>
    </location>
</feature>
<evidence type="ECO:0000256" key="1">
    <source>
        <dbReference type="SAM" id="MobiDB-lite"/>
    </source>
</evidence>
<comment type="caution">
    <text evidence="3">The sequence shown here is derived from an EMBL/GenBank/DDBJ whole genome shotgun (WGS) entry which is preliminary data.</text>
</comment>
<sequence>MAEVEEPFKNKRKATPEPPDEDVAGKRMRLGDGHNHASSSDGINTHVKGPHGDATPTDNERRKAPEDLSSATAPTHHVEPEQEIRRAPEARRASMGGGPPGRRSISLEEKKRGQRLFGGLVSALSRSSSGTQQQKRLEIERRQHEKSQQRRAEDEKRRIEKLEQLKRTRKIEQVKLDEQVYYLPWELTKEQEDIISDQVRAVEELIDRETRDFKERKEQRLRALGVSPPPRSPSPPPRQLKQRPEPAPETKRESQPETVPNSGAEEATVGEPKPEPRDTNPDAVSPTPSKARNPHHDKDHDENGDEMMQDEEDTVIY</sequence>
<evidence type="ECO:0000313" key="3">
    <source>
        <dbReference type="EMBL" id="KAK4123417.1"/>
    </source>
</evidence>
<dbReference type="GeneID" id="87834282"/>
<dbReference type="Pfam" id="PF04696">
    <property type="entry name" value="Pinin_SDK_memA"/>
    <property type="match status" value="1"/>
</dbReference>
<dbReference type="AlphaFoldDB" id="A0AAN6TZ57"/>
<dbReference type="InterPro" id="IPR006786">
    <property type="entry name" value="Pinin_SDK_MemA"/>
</dbReference>
<feature type="region of interest" description="Disordered" evidence="1">
    <location>
        <begin position="1"/>
        <end position="157"/>
    </location>
</feature>
<dbReference type="Proteomes" id="UP001302602">
    <property type="component" value="Unassembled WGS sequence"/>
</dbReference>
<feature type="compositionally biased region" description="Acidic residues" evidence="1">
    <location>
        <begin position="302"/>
        <end position="317"/>
    </location>
</feature>
<organism evidence="3 4">
    <name type="scientific">Parathielavia appendiculata</name>
    <dbReference type="NCBI Taxonomy" id="2587402"/>
    <lineage>
        <taxon>Eukaryota</taxon>
        <taxon>Fungi</taxon>
        <taxon>Dikarya</taxon>
        <taxon>Ascomycota</taxon>
        <taxon>Pezizomycotina</taxon>
        <taxon>Sordariomycetes</taxon>
        <taxon>Sordariomycetidae</taxon>
        <taxon>Sordariales</taxon>
        <taxon>Chaetomiaceae</taxon>
        <taxon>Parathielavia</taxon>
    </lineage>
</organism>
<proteinExistence type="predicted"/>